<dbReference type="EMBL" id="HACM01010177">
    <property type="protein sequence ID" value="CRZ10619.1"/>
    <property type="molecule type" value="Transcribed_RNA"/>
</dbReference>
<dbReference type="AlphaFoldDB" id="A0A0H5RPG7"/>
<protein>
    <submittedName>
        <fullName evidence="1">Uncharacterized protein</fullName>
    </submittedName>
</protein>
<name>A0A0H5RPG7_9EUKA</name>
<proteinExistence type="predicted"/>
<accession>A0A0H5RPG7</accession>
<reference evidence="1" key="1">
    <citation type="submission" date="2015-04" db="EMBL/GenBank/DDBJ databases">
        <title>The genome sequence of the plant pathogenic Rhizarian Plasmodiophora brassicae reveals insights in its biotrophic life cycle and the origin of chitin synthesis.</title>
        <authorList>
            <person name="Schwelm A."/>
            <person name="Fogelqvist J."/>
            <person name="Knaust A."/>
            <person name="Julke S."/>
            <person name="Lilja T."/>
            <person name="Dhandapani V."/>
            <person name="Bonilla-Rosso G."/>
            <person name="Karlsson M."/>
            <person name="Shevchenko A."/>
            <person name="Choi S.R."/>
            <person name="Kim H.G."/>
            <person name="Park J.Y."/>
            <person name="Lim Y.P."/>
            <person name="Ludwig-Muller J."/>
            <person name="Dixelius C."/>
        </authorList>
    </citation>
    <scope>NUCLEOTIDE SEQUENCE</scope>
    <source>
        <tissue evidence="1">Potato root galls</tissue>
    </source>
</reference>
<evidence type="ECO:0000313" key="1">
    <source>
        <dbReference type="EMBL" id="CRZ10619.1"/>
    </source>
</evidence>
<feature type="non-terminal residue" evidence="1">
    <location>
        <position position="1"/>
    </location>
</feature>
<organism evidence="1">
    <name type="scientific">Spongospora subterranea</name>
    <dbReference type="NCBI Taxonomy" id="70186"/>
    <lineage>
        <taxon>Eukaryota</taxon>
        <taxon>Sar</taxon>
        <taxon>Rhizaria</taxon>
        <taxon>Endomyxa</taxon>
        <taxon>Phytomyxea</taxon>
        <taxon>Plasmodiophorida</taxon>
        <taxon>Plasmodiophoridae</taxon>
        <taxon>Spongospora</taxon>
    </lineage>
</organism>
<sequence length="273" mass="29802">PTLARVFSMPMPGDNHLGQGPILDQPSQVSFERSIFDSIGSIMVTIESLSNTIDTIELKLDELIHARNAAAFQIGPPAHKSGKGLWTPPVPNPVTQPSPNVLGGFDPNDDTDYMALVAPTSPVRVLEAPRQSQKLLVGALNRVLASIPSLCDGIDSVAFEIKAFVALVMNIIPDMTPTGILSENLLPYLRTAHGLTPSLRDRIWQDMTNITGCTPLETRRAFKRIIDTQYRGFRRKLPSLDELPPSMLSLVNVLRVNGLAQHKQDGDAEPIDS</sequence>